<evidence type="ECO:0000313" key="2">
    <source>
        <dbReference type="EMBL" id="KMY30229.1"/>
    </source>
</evidence>
<feature type="domain" description="NERD" evidence="1">
    <location>
        <begin position="41"/>
        <end position="158"/>
    </location>
</feature>
<dbReference type="InterPro" id="IPR011528">
    <property type="entry name" value="NERD"/>
</dbReference>
<dbReference type="GeneID" id="96599759"/>
<sequence>MLLKPFEQAAMIAGLRALVHRLDSSHPLHIKISQDLQQLEAGDFGEQSIIRELQKLSRGLEIYILHNITLFEPVPIQLDVVVITPYAVVIIESKNIRGNIELKRSPRQMVRVLENGDKHIFNHPEIQLDEYIFGLSEFFKQLNLQAEIFGIIVFPFNNAEVYYEEGKYPVLMRRELTYFLRQHINNSKSKSKIPTSKIANLLLKHHRVFQTPPLCIHYNIDPKAIKKGIFCRHCYQFKLIRQKQSWFCPKCKIYDKTAANQALQDYCVLINEKINTQTARYFLELSNRHLAKRIVQEYSNEKEGHNNQTVYYLKDRQRCRRN</sequence>
<dbReference type="PATRIC" id="fig|582475.4.peg.4302"/>
<accession>A0A0K9F6M7</accession>
<dbReference type="PROSITE" id="PS50965">
    <property type="entry name" value="NERD"/>
    <property type="match status" value="1"/>
</dbReference>
<dbReference type="Pfam" id="PF08378">
    <property type="entry name" value="NERD"/>
    <property type="match status" value="1"/>
</dbReference>
<dbReference type="Proteomes" id="UP000037326">
    <property type="component" value="Unassembled WGS sequence"/>
</dbReference>
<reference evidence="3" key="1">
    <citation type="submission" date="2015-07" db="EMBL/GenBank/DDBJ databases">
        <authorList>
            <person name="Liu B."/>
            <person name="Wang J."/>
            <person name="Zhu Y."/>
            <person name="Liu G."/>
            <person name="Chen Q."/>
            <person name="Lan J."/>
            <person name="Che J."/>
            <person name="Ge C."/>
            <person name="Shi H."/>
            <person name="Pan Z."/>
            <person name="Liu X."/>
        </authorList>
    </citation>
    <scope>NUCLEOTIDE SEQUENCE [LARGE SCALE GENOMIC DNA]</scope>
    <source>
        <strain evidence="3">DSM 23493</strain>
    </source>
</reference>
<protein>
    <recommendedName>
        <fullName evidence="1">NERD domain-containing protein</fullName>
    </recommendedName>
</protein>
<comment type="caution">
    <text evidence="2">The sequence shown here is derived from an EMBL/GenBank/DDBJ whole genome shotgun (WGS) entry which is preliminary data.</text>
</comment>
<name>A0A0K9F6M7_9BACI</name>
<organism evidence="2 3">
    <name type="scientific">Lysinibacillus xylanilyticus</name>
    <dbReference type="NCBI Taxonomy" id="582475"/>
    <lineage>
        <taxon>Bacteria</taxon>
        <taxon>Bacillati</taxon>
        <taxon>Bacillota</taxon>
        <taxon>Bacilli</taxon>
        <taxon>Bacillales</taxon>
        <taxon>Bacillaceae</taxon>
        <taxon>Lysinibacillus</taxon>
    </lineage>
</organism>
<proteinExistence type="predicted"/>
<dbReference type="RefSeq" id="WP_049667558.1">
    <property type="nucleotide sequence ID" value="NZ_LFXJ01000008.1"/>
</dbReference>
<evidence type="ECO:0000259" key="1">
    <source>
        <dbReference type="PROSITE" id="PS50965"/>
    </source>
</evidence>
<gene>
    <name evidence="2" type="ORF">ACZ11_16140</name>
</gene>
<dbReference type="OrthoDB" id="2734037at2"/>
<evidence type="ECO:0000313" key="3">
    <source>
        <dbReference type="Proteomes" id="UP000037326"/>
    </source>
</evidence>
<dbReference type="EMBL" id="LFXJ01000008">
    <property type="protein sequence ID" value="KMY30229.1"/>
    <property type="molecule type" value="Genomic_DNA"/>
</dbReference>
<dbReference type="AlphaFoldDB" id="A0A0K9F6M7"/>